<reference evidence="1" key="3">
    <citation type="submission" date="2025-09" db="UniProtKB">
        <authorList>
            <consortium name="Ensembl"/>
        </authorList>
    </citation>
    <scope>IDENTIFICATION</scope>
</reference>
<reference evidence="1" key="2">
    <citation type="submission" date="2025-08" db="UniProtKB">
        <authorList>
            <consortium name="Ensembl"/>
        </authorList>
    </citation>
    <scope>IDENTIFICATION</scope>
</reference>
<accession>A0A8C2TG17</accession>
<reference evidence="1" key="1">
    <citation type="submission" date="2015-11" db="EMBL/GenBank/DDBJ databases">
        <authorList>
            <consortium name="International Coturnix japonica Genome Analysis Consortium"/>
            <person name="Warren W."/>
            <person name="Burt D.W."/>
            <person name="Antin P.B."/>
            <person name="Lanford R."/>
            <person name="Gros J."/>
            <person name="Wilson R.K."/>
        </authorList>
    </citation>
    <scope>NUCLEOTIDE SEQUENCE [LARGE SCALE GENOMIC DNA]</scope>
</reference>
<dbReference type="AlphaFoldDB" id="A0A8C2TG17"/>
<proteinExistence type="predicted"/>
<keyword evidence="2" id="KW-1185">Reference proteome</keyword>
<evidence type="ECO:0000313" key="1">
    <source>
        <dbReference type="Ensembl" id="ENSCJPP00005011588.1"/>
    </source>
</evidence>
<sequence>VRTFPFLGQFVYVIFSLVIPARNKNHREKCLQEYAECTHTQKLSELEIRLHCLYTLMPCSRAYYFRSLKEKS</sequence>
<organism evidence="1 2">
    <name type="scientific">Coturnix japonica</name>
    <name type="common">Japanese quail</name>
    <name type="synonym">Coturnix coturnix japonica</name>
    <dbReference type="NCBI Taxonomy" id="93934"/>
    <lineage>
        <taxon>Eukaryota</taxon>
        <taxon>Metazoa</taxon>
        <taxon>Chordata</taxon>
        <taxon>Craniata</taxon>
        <taxon>Vertebrata</taxon>
        <taxon>Euteleostomi</taxon>
        <taxon>Archelosauria</taxon>
        <taxon>Archosauria</taxon>
        <taxon>Dinosauria</taxon>
        <taxon>Saurischia</taxon>
        <taxon>Theropoda</taxon>
        <taxon>Coelurosauria</taxon>
        <taxon>Aves</taxon>
        <taxon>Neognathae</taxon>
        <taxon>Galloanserae</taxon>
        <taxon>Galliformes</taxon>
        <taxon>Phasianidae</taxon>
        <taxon>Perdicinae</taxon>
        <taxon>Coturnix</taxon>
    </lineage>
</organism>
<dbReference type="Proteomes" id="UP000694412">
    <property type="component" value="Chromosome 4"/>
</dbReference>
<dbReference type="Ensembl" id="ENSCJPT00005016943.1">
    <property type="protein sequence ID" value="ENSCJPP00005011588.1"/>
    <property type="gene ID" value="ENSCJPG00005009961.1"/>
</dbReference>
<evidence type="ECO:0000313" key="2">
    <source>
        <dbReference type="Proteomes" id="UP000694412"/>
    </source>
</evidence>
<name>A0A8C2TG17_COTJA</name>
<protein>
    <submittedName>
        <fullName evidence="1">Uncharacterized protein</fullName>
    </submittedName>
</protein>